<reference evidence="1 4" key="3">
    <citation type="journal article" date="2020" name="Microbiome">
        <title>Single-cell genomics of uncultured bacteria reveals dietary fiber responders in the mouse gut microbiota.</title>
        <authorList>
            <person name="Chijiiwa R."/>
            <person name="Hosokawa M."/>
            <person name="Kogawa M."/>
            <person name="Nishikawa Y."/>
            <person name="Ide K."/>
            <person name="Sakanashi C."/>
            <person name="Takahashi K."/>
            <person name="Takeyama H."/>
        </authorList>
    </citation>
    <scope>NUCLEOTIDE SEQUENCE [LARGE SCALE GENOMIC DNA]</scope>
    <source>
        <strain evidence="1">IMSAGC_017</strain>
    </source>
</reference>
<dbReference type="AlphaFoldDB" id="A0A1I0G4U2"/>
<dbReference type="Proteomes" id="UP000490821">
    <property type="component" value="Unassembled WGS sequence"/>
</dbReference>
<keyword evidence="3" id="KW-1185">Reference proteome</keyword>
<gene>
    <name evidence="1" type="ORF">IMSAGC017_02306</name>
    <name evidence="2" type="ORF">SAMN04489758_12529</name>
</gene>
<evidence type="ECO:0000313" key="3">
    <source>
        <dbReference type="Proteomes" id="UP000198558"/>
    </source>
</evidence>
<evidence type="ECO:0000313" key="2">
    <source>
        <dbReference type="EMBL" id="SET65651.1"/>
    </source>
</evidence>
<dbReference type="EMBL" id="BLMI01000286">
    <property type="protein sequence ID" value="GFI42259.1"/>
    <property type="molecule type" value="Genomic_DNA"/>
</dbReference>
<dbReference type="OrthoDB" id="9788177at2"/>
<evidence type="ECO:0000313" key="4">
    <source>
        <dbReference type="Proteomes" id="UP000490821"/>
    </source>
</evidence>
<dbReference type="SUPFAM" id="SSF55961">
    <property type="entry name" value="Bet v1-like"/>
    <property type="match status" value="1"/>
</dbReference>
<name>A0A1I0G4U2_9FIRM</name>
<organism evidence="2 3">
    <name type="scientific">Thomasclavelia cocleata</name>
    <dbReference type="NCBI Taxonomy" id="69824"/>
    <lineage>
        <taxon>Bacteria</taxon>
        <taxon>Bacillati</taxon>
        <taxon>Bacillota</taxon>
        <taxon>Erysipelotrichia</taxon>
        <taxon>Erysipelotrichales</taxon>
        <taxon>Coprobacillaceae</taxon>
        <taxon>Thomasclavelia</taxon>
    </lineage>
</organism>
<dbReference type="EMBL" id="FOIN01000025">
    <property type="protein sequence ID" value="SET65651.1"/>
    <property type="molecule type" value="Genomic_DNA"/>
</dbReference>
<reference evidence="2" key="1">
    <citation type="submission" date="2016-10" db="EMBL/GenBank/DDBJ databases">
        <authorList>
            <person name="de Groot N.N."/>
        </authorList>
    </citation>
    <scope>NUCLEOTIDE SEQUENCE [LARGE SCALE GENOMIC DNA]</scope>
    <source>
        <strain evidence="2">DSM 1551</strain>
    </source>
</reference>
<evidence type="ECO:0000313" key="1">
    <source>
        <dbReference type="EMBL" id="GFI42259.1"/>
    </source>
</evidence>
<dbReference type="RefSeq" id="WP_092354890.1">
    <property type="nucleotide sequence ID" value="NZ_BLMI01000286.1"/>
</dbReference>
<reference evidence="3" key="2">
    <citation type="submission" date="2016-10" db="EMBL/GenBank/DDBJ databases">
        <authorList>
            <person name="Varghese N."/>
            <person name="Submissions S."/>
        </authorList>
    </citation>
    <scope>NUCLEOTIDE SEQUENCE [LARGE SCALE GENOMIC DNA]</scope>
    <source>
        <strain evidence="3">DSM 1551</strain>
    </source>
</reference>
<accession>A0A1I0G4U2</accession>
<sequence length="131" mass="15839">MKRVEMKIDFKSSVEEVFKIVSNMDDCSWRSDLSKVKKVDNHTYLEYDRKHHVTNINITNCRKNIQFEYDIQNNNYTGHWSGQFAPLKNGGCRMYLVFYFEPCSILGNFINVDKFEERYIEDLRKKLREYE</sequence>
<protein>
    <recommendedName>
        <fullName evidence="5">Polyketide cyclase / dehydrase and lipid transport</fullName>
    </recommendedName>
</protein>
<evidence type="ECO:0008006" key="5">
    <source>
        <dbReference type="Google" id="ProtNLM"/>
    </source>
</evidence>
<proteinExistence type="predicted"/>
<dbReference type="Proteomes" id="UP000198558">
    <property type="component" value="Unassembled WGS sequence"/>
</dbReference>